<evidence type="ECO:0000259" key="7">
    <source>
        <dbReference type="Pfam" id="PF00082"/>
    </source>
</evidence>
<evidence type="ECO:0000256" key="6">
    <source>
        <dbReference type="PROSITE-ProRule" id="PRU01240"/>
    </source>
</evidence>
<dbReference type="PANTHER" id="PTHR43399">
    <property type="entry name" value="SUBTILISIN-RELATED"/>
    <property type="match status" value="1"/>
</dbReference>
<sequence length="574" mass="61212">MSKRHHMTTDNTVLDIQTATVQGAEHDPIPYFSLFPAPITEPLPIFATSNDSTIIDDACESLPDDIPDLSGFLVVVRRGTCSFARKLLNIAAKGGKFTFIYDDGEGLGPVNAPNFNATMIPAADGEFLVSQFTAGVPITISFPQEGGLVQFSDEFGGLVSSFTSYGPTNDFYFKPAVAAPGGNILSTLPVPLGGYAILSGTSMATPFMAGSSALLLSVKGKSQKVTNTARTLFETTAQTLSSSHTDGDPLQTVTQQGAGLVNVFNAIHTTTLVSPGEFILNDTAHFNDRHTFTVTNAGDSEKTYTVRHVPAGTAITMQPGTIYPAVGPVPLTDAAASVSFSTTSFTLAPGASESVSATFKLPEGDESTFPVYSGFIHVVSGSEDLHVSYVGLGASLKNAQVLDDGDEFFGIKYPFILSAVSGQQTGPTNYTFDPATQDFPLLLWRQAFGSPIVRIDLVDPEIDFEPTINRRQLATIGIDITFPRVRVGGSFEQVPILGTIHELDWVPRNTDDFLFGGLNSLSFDTPTFANGSAIPSGSYRFLLRSLKVTGNPAKENDYESWLSPIVGIFPAYVS</sequence>
<feature type="domain" description="C5a peptidase/Subtilisin-like protease SBT2-like Fn3-like" evidence="9">
    <location>
        <begin position="280"/>
        <end position="389"/>
    </location>
</feature>
<accession>A0ABR1K6P0</accession>
<evidence type="ECO:0000259" key="8">
    <source>
        <dbReference type="Pfam" id="PF02225"/>
    </source>
</evidence>
<dbReference type="Proteomes" id="UP001498398">
    <property type="component" value="Unassembled WGS sequence"/>
</dbReference>
<protein>
    <submittedName>
        <fullName evidence="10">Uncharacterized protein</fullName>
    </submittedName>
</protein>
<evidence type="ECO:0000259" key="9">
    <source>
        <dbReference type="Pfam" id="PF06280"/>
    </source>
</evidence>
<evidence type="ECO:0000256" key="1">
    <source>
        <dbReference type="ARBA" id="ARBA00011073"/>
    </source>
</evidence>
<feature type="domain" description="PA" evidence="8">
    <location>
        <begin position="57"/>
        <end position="125"/>
    </location>
</feature>
<dbReference type="Pfam" id="PF06280">
    <property type="entry name" value="fn3_5"/>
    <property type="match status" value="1"/>
</dbReference>
<comment type="caution">
    <text evidence="6">Lacks conserved residue(s) required for the propagation of feature annotation.</text>
</comment>
<dbReference type="EMBL" id="JBANRG010000001">
    <property type="protein sequence ID" value="KAK7473124.1"/>
    <property type="molecule type" value="Genomic_DNA"/>
</dbReference>
<dbReference type="Gene3D" id="2.60.40.10">
    <property type="entry name" value="Immunoglobulins"/>
    <property type="match status" value="1"/>
</dbReference>
<dbReference type="Pfam" id="PF00082">
    <property type="entry name" value="Peptidase_S8"/>
    <property type="match status" value="1"/>
</dbReference>
<evidence type="ECO:0000256" key="2">
    <source>
        <dbReference type="ARBA" id="ARBA00022670"/>
    </source>
</evidence>
<dbReference type="PROSITE" id="PS51892">
    <property type="entry name" value="SUBTILASE"/>
    <property type="match status" value="1"/>
</dbReference>
<dbReference type="InterPro" id="IPR013783">
    <property type="entry name" value="Ig-like_fold"/>
</dbReference>
<evidence type="ECO:0000313" key="10">
    <source>
        <dbReference type="EMBL" id="KAK7473124.1"/>
    </source>
</evidence>
<comment type="similarity">
    <text evidence="1 6">Belongs to the peptidase S8 family.</text>
</comment>
<proteinExistence type="inferred from homology"/>
<dbReference type="InterPro" id="IPR036852">
    <property type="entry name" value="Peptidase_S8/S53_dom_sf"/>
</dbReference>
<keyword evidence="5" id="KW-0720">Serine protease</keyword>
<dbReference type="InterPro" id="IPR010435">
    <property type="entry name" value="C5a/SBT2-like_Fn3"/>
</dbReference>
<name>A0ABR1K6P0_9AGAR</name>
<dbReference type="InterPro" id="IPR003137">
    <property type="entry name" value="PA_domain"/>
</dbReference>
<keyword evidence="11" id="KW-1185">Reference proteome</keyword>
<evidence type="ECO:0000256" key="4">
    <source>
        <dbReference type="ARBA" id="ARBA00022801"/>
    </source>
</evidence>
<dbReference type="InterPro" id="IPR023828">
    <property type="entry name" value="Peptidase_S8_Ser-AS"/>
</dbReference>
<dbReference type="CDD" id="cd02124">
    <property type="entry name" value="PA_PoS1_like"/>
    <property type="match status" value="1"/>
</dbReference>
<keyword evidence="2" id="KW-0645">Protease</keyword>
<evidence type="ECO:0000313" key="11">
    <source>
        <dbReference type="Proteomes" id="UP001498398"/>
    </source>
</evidence>
<dbReference type="Pfam" id="PF02225">
    <property type="entry name" value="PA"/>
    <property type="match status" value="1"/>
</dbReference>
<dbReference type="PROSITE" id="PS00138">
    <property type="entry name" value="SUBTILASE_SER"/>
    <property type="match status" value="1"/>
</dbReference>
<evidence type="ECO:0000256" key="3">
    <source>
        <dbReference type="ARBA" id="ARBA00022729"/>
    </source>
</evidence>
<dbReference type="InterPro" id="IPR000209">
    <property type="entry name" value="Peptidase_S8/S53_dom"/>
</dbReference>
<gene>
    <name evidence="10" type="ORF">VKT23_001225</name>
</gene>
<reference evidence="10 11" key="1">
    <citation type="submission" date="2024-01" db="EMBL/GenBank/DDBJ databases">
        <title>A draft genome for the cacao thread blight pathogen Marasmiellus scandens.</title>
        <authorList>
            <person name="Baruah I.K."/>
            <person name="Leung J."/>
            <person name="Bukari Y."/>
            <person name="Amoako-Attah I."/>
            <person name="Meinhardt L.W."/>
            <person name="Bailey B.A."/>
            <person name="Cohen S.P."/>
        </authorList>
    </citation>
    <scope>NUCLEOTIDE SEQUENCE [LARGE SCALE GENOMIC DNA]</scope>
    <source>
        <strain evidence="10 11">GH-19</strain>
    </source>
</reference>
<dbReference type="Gene3D" id="3.40.50.200">
    <property type="entry name" value="Peptidase S8/S53 domain"/>
    <property type="match status" value="1"/>
</dbReference>
<dbReference type="PANTHER" id="PTHR43399:SF4">
    <property type="entry name" value="CELL WALL-ASSOCIATED PROTEASE"/>
    <property type="match status" value="1"/>
</dbReference>
<keyword evidence="4" id="KW-0378">Hydrolase</keyword>
<dbReference type="InterPro" id="IPR051048">
    <property type="entry name" value="Peptidase_S8/S53_subtilisin"/>
</dbReference>
<evidence type="ECO:0000256" key="5">
    <source>
        <dbReference type="ARBA" id="ARBA00022825"/>
    </source>
</evidence>
<comment type="caution">
    <text evidence="10">The sequence shown here is derived from an EMBL/GenBank/DDBJ whole genome shotgun (WGS) entry which is preliminary data.</text>
</comment>
<keyword evidence="3" id="KW-0732">Signal</keyword>
<dbReference type="Gene3D" id="3.50.30.30">
    <property type="match status" value="1"/>
</dbReference>
<organism evidence="10 11">
    <name type="scientific">Marasmiellus scandens</name>
    <dbReference type="NCBI Taxonomy" id="2682957"/>
    <lineage>
        <taxon>Eukaryota</taxon>
        <taxon>Fungi</taxon>
        <taxon>Dikarya</taxon>
        <taxon>Basidiomycota</taxon>
        <taxon>Agaricomycotina</taxon>
        <taxon>Agaricomycetes</taxon>
        <taxon>Agaricomycetidae</taxon>
        <taxon>Agaricales</taxon>
        <taxon>Marasmiineae</taxon>
        <taxon>Omphalotaceae</taxon>
        <taxon>Marasmiellus</taxon>
    </lineage>
</organism>
<feature type="domain" description="Peptidase S8/S53" evidence="7">
    <location>
        <begin position="156"/>
        <end position="248"/>
    </location>
</feature>
<dbReference type="SUPFAM" id="SSF52743">
    <property type="entry name" value="Subtilisin-like"/>
    <property type="match status" value="1"/>
</dbReference>